<dbReference type="AlphaFoldDB" id="A0AAD1IYX3"/>
<keyword evidence="2" id="KW-0472">Membrane</keyword>
<proteinExistence type="predicted"/>
<organism evidence="4 5">
    <name type="scientific">Mycolicibacterium monacense</name>
    <name type="common">Mycobacterium monacense</name>
    <dbReference type="NCBI Taxonomy" id="85693"/>
    <lineage>
        <taxon>Bacteria</taxon>
        <taxon>Bacillati</taxon>
        <taxon>Actinomycetota</taxon>
        <taxon>Actinomycetes</taxon>
        <taxon>Mycobacteriales</taxon>
        <taxon>Mycobacteriaceae</taxon>
        <taxon>Mycolicibacterium</taxon>
    </lineage>
</organism>
<dbReference type="NCBIfam" id="NF041570">
    <property type="entry name" value="acyltasePE"/>
    <property type="match status" value="1"/>
</dbReference>
<evidence type="ECO:0000259" key="3">
    <source>
        <dbReference type="Pfam" id="PF08237"/>
    </source>
</evidence>
<feature type="domain" description="PE-PPE" evidence="3">
    <location>
        <begin position="100"/>
        <end position="344"/>
    </location>
</feature>
<accession>A0AAD1IYX3</accession>
<reference evidence="4 5" key="1">
    <citation type="journal article" date="2019" name="Emerg. Microbes Infect.">
        <title>Comprehensive subspecies identification of 175 nontuberculous mycobacteria species based on 7547 genomic profiles.</title>
        <authorList>
            <person name="Matsumoto Y."/>
            <person name="Kinjo T."/>
            <person name="Motooka D."/>
            <person name="Nabeya D."/>
            <person name="Jung N."/>
            <person name="Uechi K."/>
            <person name="Horii T."/>
            <person name="Iida T."/>
            <person name="Fujita J."/>
            <person name="Nakamura S."/>
        </authorList>
    </citation>
    <scope>NUCLEOTIDE SEQUENCE [LARGE SCALE GENOMIC DNA]</scope>
    <source>
        <strain evidence="4 5">JCM 15658</strain>
    </source>
</reference>
<keyword evidence="2" id="KW-1133">Transmembrane helix</keyword>
<keyword evidence="2" id="KW-0812">Transmembrane</keyword>
<dbReference type="Proteomes" id="UP000466039">
    <property type="component" value="Chromosome"/>
</dbReference>
<dbReference type="EMBL" id="AP022617">
    <property type="protein sequence ID" value="BBZ63164.1"/>
    <property type="molecule type" value="Genomic_DNA"/>
</dbReference>
<protein>
    <submittedName>
        <fullName evidence="4">PE-PPE domain-containing protein</fullName>
    </submittedName>
</protein>
<feature type="transmembrane region" description="Helical" evidence="2">
    <location>
        <begin position="27"/>
        <end position="48"/>
    </location>
</feature>
<dbReference type="InterPro" id="IPR048159">
    <property type="entry name" value="Acyl_transf_PE"/>
</dbReference>
<keyword evidence="5" id="KW-1185">Reference proteome</keyword>
<name>A0AAD1IYX3_MYCMB</name>
<feature type="region of interest" description="Disordered" evidence="1">
    <location>
        <begin position="48"/>
        <end position="71"/>
    </location>
</feature>
<evidence type="ECO:0000313" key="5">
    <source>
        <dbReference type="Proteomes" id="UP000466039"/>
    </source>
</evidence>
<feature type="compositionally biased region" description="Pro residues" evidence="1">
    <location>
        <begin position="53"/>
        <end position="69"/>
    </location>
</feature>
<evidence type="ECO:0000313" key="4">
    <source>
        <dbReference type="EMBL" id="BBZ63164.1"/>
    </source>
</evidence>
<sequence length="400" mass="42152">MGTWRGNVGPGAAEQGGKVRETIMRRLLAFGSALTIIGAAGGFGFGSASADEPPVPPPPAPADGPPPLGTPGRAYALGGAHVLGIPYDEYIMRTGSDWFPGLDRQIVDYPAGQVQGHTLERLFPGIGRLDDSFPGLGIDGPSVGESVDVGTPNVINAVREGGRGTAIGLSEGAMVLNDVQAKLAYDPAAPPPDELSFAMYGDPVARHAFGESFLTQNFPVGSVVPSLDYRIPAPVESQYDTYHFVSAYDSIADWPDRPDNWISVANAIVGLATGHTAVAFTEPSMVPERNIRTTVNSRGAKTTTFMIPEEHLPLVLPFKYLGVPKDTLMELDSVLKPYVDAGYSRNDDPLTAPITVDPVNGYDPAEVTAPATQAAFGGAADPVSQLLSGLQYVLNNQPTR</sequence>
<evidence type="ECO:0000256" key="1">
    <source>
        <dbReference type="SAM" id="MobiDB-lite"/>
    </source>
</evidence>
<dbReference type="InterPro" id="IPR013228">
    <property type="entry name" value="PE-PPE_C"/>
</dbReference>
<gene>
    <name evidence="4" type="ORF">MMON_44650</name>
</gene>
<dbReference type="Pfam" id="PF08237">
    <property type="entry name" value="PE-PPE"/>
    <property type="match status" value="1"/>
</dbReference>
<evidence type="ECO:0000256" key="2">
    <source>
        <dbReference type="SAM" id="Phobius"/>
    </source>
</evidence>